<proteinExistence type="predicted"/>
<evidence type="ECO:0000313" key="2">
    <source>
        <dbReference type="Proteomes" id="UP001454036"/>
    </source>
</evidence>
<keyword evidence="2" id="KW-1185">Reference proteome</keyword>
<sequence length="242" mass="28592">MTHPSHGGAWKHFDGWITHGKLACPFCMDEKNSHYLLNGRKVSWFDCHQKFLPRNHPDRKNRVTFRKGKVVIGNVVCEQLSRRDLLRFVRRAHPMEVFGLSYRKVKSNGYSTKHNWTKKSIFYKLPYWKHNLIRHNLDLIQIEKNDLENLLFRLSMSKRRLRTMLSNISRCTMTEGFTALKSHDCHVLIEKLLTVALHHLLPNEIWEAVVDPCHFFRDLCSGILRAINGGPCQYCWMYPFES</sequence>
<comment type="caution">
    <text evidence="1">The sequence shown here is derived from an EMBL/GenBank/DDBJ whole genome shotgun (WGS) entry which is preliminary data.</text>
</comment>
<organism evidence="1 2">
    <name type="scientific">Lithospermum erythrorhizon</name>
    <name type="common">Purple gromwell</name>
    <name type="synonym">Lithospermum officinale var. erythrorhizon</name>
    <dbReference type="NCBI Taxonomy" id="34254"/>
    <lineage>
        <taxon>Eukaryota</taxon>
        <taxon>Viridiplantae</taxon>
        <taxon>Streptophyta</taxon>
        <taxon>Embryophyta</taxon>
        <taxon>Tracheophyta</taxon>
        <taxon>Spermatophyta</taxon>
        <taxon>Magnoliopsida</taxon>
        <taxon>eudicotyledons</taxon>
        <taxon>Gunneridae</taxon>
        <taxon>Pentapetalae</taxon>
        <taxon>asterids</taxon>
        <taxon>lamiids</taxon>
        <taxon>Boraginales</taxon>
        <taxon>Boraginaceae</taxon>
        <taxon>Boraginoideae</taxon>
        <taxon>Lithospermeae</taxon>
        <taxon>Lithospermum</taxon>
    </lineage>
</organism>
<dbReference type="InterPro" id="IPR004242">
    <property type="entry name" value="Transposase_21"/>
</dbReference>
<dbReference type="PANTHER" id="PTHR10775:SF183">
    <property type="entry name" value="TRANSPOSON, EN_SPM-LIKE, TRANSPOSASE-ASSOCIATED DOMAIN PROTEIN-RELATED"/>
    <property type="match status" value="1"/>
</dbReference>
<dbReference type="Pfam" id="PF02992">
    <property type="entry name" value="Transposase_21"/>
    <property type="match status" value="1"/>
</dbReference>
<dbReference type="PANTHER" id="PTHR10775">
    <property type="entry name" value="OS08G0208400 PROTEIN"/>
    <property type="match status" value="1"/>
</dbReference>
<accession>A0AAV3Q581</accession>
<dbReference type="EMBL" id="BAABME010003410">
    <property type="protein sequence ID" value="GAA0158693.1"/>
    <property type="molecule type" value="Genomic_DNA"/>
</dbReference>
<dbReference type="AlphaFoldDB" id="A0AAV3Q581"/>
<protein>
    <submittedName>
        <fullName evidence="1">Uncharacterized protein</fullName>
    </submittedName>
</protein>
<evidence type="ECO:0000313" key="1">
    <source>
        <dbReference type="EMBL" id="GAA0158693.1"/>
    </source>
</evidence>
<reference evidence="1 2" key="1">
    <citation type="submission" date="2024-01" db="EMBL/GenBank/DDBJ databases">
        <title>The complete chloroplast genome sequence of Lithospermum erythrorhizon: insights into the phylogenetic relationship among Boraginaceae species and the maternal lineages of purple gromwells.</title>
        <authorList>
            <person name="Okada T."/>
            <person name="Watanabe K."/>
        </authorList>
    </citation>
    <scope>NUCLEOTIDE SEQUENCE [LARGE SCALE GENOMIC DNA]</scope>
</reference>
<name>A0AAV3Q581_LITER</name>
<gene>
    <name evidence="1" type="ORF">LIER_15649</name>
</gene>
<dbReference type="Proteomes" id="UP001454036">
    <property type="component" value="Unassembled WGS sequence"/>
</dbReference>